<dbReference type="SMART" id="SM00389">
    <property type="entry name" value="HOX"/>
    <property type="match status" value="1"/>
</dbReference>
<evidence type="ECO:0000313" key="9">
    <source>
        <dbReference type="Proteomes" id="UP000472277"/>
    </source>
</evidence>
<protein>
    <submittedName>
        <fullName evidence="8">Posterior neuron-specific homeobox</fullName>
    </submittedName>
</protein>
<dbReference type="PROSITE" id="PS00027">
    <property type="entry name" value="HOMEOBOX_1"/>
    <property type="match status" value="1"/>
</dbReference>
<dbReference type="PANTHER" id="PTHR24340">
    <property type="entry name" value="HOMEOBOX PROTEIN NKX"/>
    <property type="match status" value="1"/>
</dbReference>
<dbReference type="InterPro" id="IPR050394">
    <property type="entry name" value="Homeobox_NK-like"/>
</dbReference>
<dbReference type="GO" id="GO:0005634">
    <property type="term" value="C:nucleus"/>
    <property type="evidence" value="ECO:0007669"/>
    <property type="project" value="UniProtKB-SubCell"/>
</dbReference>
<dbReference type="GO" id="GO:0000978">
    <property type="term" value="F:RNA polymerase II cis-regulatory region sequence-specific DNA binding"/>
    <property type="evidence" value="ECO:0007669"/>
    <property type="project" value="TreeGrafter"/>
</dbReference>
<dbReference type="Proteomes" id="UP000472277">
    <property type="component" value="Chromosome 12"/>
</dbReference>
<dbReference type="PRINTS" id="PR00024">
    <property type="entry name" value="HOMEOBOX"/>
</dbReference>
<dbReference type="Pfam" id="PF00046">
    <property type="entry name" value="Homeodomain"/>
    <property type="match status" value="1"/>
</dbReference>
<dbReference type="InterPro" id="IPR020479">
    <property type="entry name" value="HD_metazoa"/>
</dbReference>
<evidence type="ECO:0000256" key="4">
    <source>
        <dbReference type="ARBA" id="ARBA00023242"/>
    </source>
</evidence>
<organism evidence="8 9">
    <name type="scientific">Salmo trutta</name>
    <name type="common">Brown trout</name>
    <dbReference type="NCBI Taxonomy" id="8032"/>
    <lineage>
        <taxon>Eukaryota</taxon>
        <taxon>Metazoa</taxon>
        <taxon>Chordata</taxon>
        <taxon>Craniata</taxon>
        <taxon>Vertebrata</taxon>
        <taxon>Euteleostomi</taxon>
        <taxon>Actinopterygii</taxon>
        <taxon>Neopterygii</taxon>
        <taxon>Teleostei</taxon>
        <taxon>Protacanthopterygii</taxon>
        <taxon>Salmoniformes</taxon>
        <taxon>Salmonidae</taxon>
        <taxon>Salmoninae</taxon>
        <taxon>Salmo</taxon>
    </lineage>
</organism>
<feature type="DNA-binding region" description="Homeobox" evidence="5">
    <location>
        <begin position="165"/>
        <end position="224"/>
    </location>
</feature>
<keyword evidence="9" id="KW-1185">Reference proteome</keyword>
<evidence type="ECO:0000256" key="2">
    <source>
        <dbReference type="ARBA" id="ARBA00023125"/>
    </source>
</evidence>
<dbReference type="SUPFAM" id="SSF46689">
    <property type="entry name" value="Homeodomain-like"/>
    <property type="match status" value="1"/>
</dbReference>
<dbReference type="KEGG" id="stru:115202734"/>
<dbReference type="InterPro" id="IPR009057">
    <property type="entry name" value="Homeodomain-like_sf"/>
</dbReference>
<dbReference type="PANTHER" id="PTHR24340:SF106">
    <property type="entry name" value="HOMEOBOX PROTEIN PNX"/>
    <property type="match status" value="1"/>
</dbReference>
<dbReference type="CDD" id="cd00086">
    <property type="entry name" value="homeodomain"/>
    <property type="match status" value="1"/>
</dbReference>
<evidence type="ECO:0000256" key="1">
    <source>
        <dbReference type="ARBA" id="ARBA00004123"/>
    </source>
</evidence>
<name>A0A674A7B0_SALTR</name>
<keyword evidence="3 5" id="KW-0371">Homeobox</keyword>
<evidence type="ECO:0000259" key="7">
    <source>
        <dbReference type="PROSITE" id="PS50071"/>
    </source>
</evidence>
<evidence type="ECO:0000256" key="3">
    <source>
        <dbReference type="ARBA" id="ARBA00023155"/>
    </source>
</evidence>
<dbReference type="Ensembl" id="ENSSTUT00000056645.1">
    <property type="protein sequence ID" value="ENSSTUP00000054166.1"/>
    <property type="gene ID" value="ENSSTUG00000022969.1"/>
</dbReference>
<reference evidence="8" key="2">
    <citation type="submission" date="2025-09" db="UniProtKB">
        <authorList>
            <consortium name="Ensembl"/>
        </authorList>
    </citation>
    <scope>IDENTIFICATION</scope>
</reference>
<dbReference type="AlphaFoldDB" id="A0A674A7B0"/>
<evidence type="ECO:0000256" key="5">
    <source>
        <dbReference type="PROSITE-ProRule" id="PRU00108"/>
    </source>
</evidence>
<dbReference type="GO" id="GO:0000981">
    <property type="term" value="F:DNA-binding transcription factor activity, RNA polymerase II-specific"/>
    <property type="evidence" value="ECO:0007669"/>
    <property type="project" value="InterPro"/>
</dbReference>
<keyword evidence="2 5" id="KW-0238">DNA-binding</keyword>
<evidence type="ECO:0000313" key="8">
    <source>
        <dbReference type="Ensembl" id="ENSSTUP00000054166.1"/>
    </source>
</evidence>
<dbReference type="InParanoid" id="A0A674A7B0"/>
<dbReference type="OMA" id="FHCLERS"/>
<dbReference type="Gene3D" id="1.10.10.60">
    <property type="entry name" value="Homeodomain-like"/>
    <property type="match status" value="1"/>
</dbReference>
<dbReference type="InterPro" id="IPR017970">
    <property type="entry name" value="Homeobox_CS"/>
</dbReference>
<gene>
    <name evidence="8" type="primary">pnx</name>
</gene>
<sequence length="283" mass="31689">MLVMGVFLTCINRCGERATCIRSQGSKVDIRHARSGSLLEFSATLFSEQRAFSSNFTEDKKIEMQPDKLLQVSRTSFSVADILDPSKFTGRPSITHPNHGSIEIDAARGTTDGAAIPERQSRVEFPSGPAASECSTTVESAMSSVASEAHPASAFHCLERSKGKLRRVRTAFTLDQLRILEHSFHSSHYLSVFERYAIASTLCLTENQVKIWFQNRRTKWKKECEGKGVPEEQLQCGVGYPSPPPVYPTTLPLYNTMHCHQGPQIQLFTPPSFLVPQYHRHPY</sequence>
<dbReference type="OrthoDB" id="6159439at2759"/>
<dbReference type="GO" id="GO:0030154">
    <property type="term" value="P:cell differentiation"/>
    <property type="evidence" value="ECO:0007669"/>
    <property type="project" value="TreeGrafter"/>
</dbReference>
<reference evidence="8" key="1">
    <citation type="submission" date="2025-08" db="UniProtKB">
        <authorList>
            <consortium name="Ensembl"/>
        </authorList>
    </citation>
    <scope>IDENTIFICATION</scope>
</reference>
<dbReference type="PROSITE" id="PS50071">
    <property type="entry name" value="HOMEOBOX_2"/>
    <property type="match status" value="1"/>
</dbReference>
<dbReference type="CTD" id="352939"/>
<feature type="domain" description="Homeobox" evidence="7">
    <location>
        <begin position="163"/>
        <end position="223"/>
    </location>
</feature>
<proteinExistence type="predicted"/>
<dbReference type="GeneTree" id="ENSGT00940000166967"/>
<comment type="subcellular location">
    <subcellularLocation>
        <location evidence="1 5 6">Nucleus</location>
    </subcellularLocation>
</comment>
<dbReference type="InterPro" id="IPR001356">
    <property type="entry name" value="HD"/>
</dbReference>
<accession>A0A674A7B0</accession>
<evidence type="ECO:0000256" key="6">
    <source>
        <dbReference type="RuleBase" id="RU000682"/>
    </source>
</evidence>
<keyword evidence="4 5" id="KW-0539">Nucleus</keyword>